<dbReference type="Pfam" id="PF13419">
    <property type="entry name" value="HAD_2"/>
    <property type="match status" value="1"/>
</dbReference>
<dbReference type="InterPro" id="IPR023198">
    <property type="entry name" value="PGP-like_dom2"/>
</dbReference>
<name>A0A9X7VWS4_9BACL</name>
<dbReference type="RefSeq" id="WP_206655435.1">
    <property type="nucleotide sequence ID" value="NZ_CP071182.1"/>
</dbReference>
<sequence length="205" mass="22917">MDGTIQNSESLAREGTRYGFQSILKRDPTPEEYAELTGRPAPMVYKQWFEASLAVKILAEGTSYYEAHAGEIVCYPEVLELLTKLHRRSYRMGVVTSKRRIHAIRELTSKQLNTVFEMIVAQEDTALHKPHPEPLLVAADNMKVDPVDCIYIGDQPTDIEAAYGAGMRSIAALWGEGRLEKLSSSRPTMVARSPMDILGILHELA</sequence>
<organism evidence="1 2">
    <name type="scientific">Alicyclobacillus mengziensis</name>
    <dbReference type="NCBI Taxonomy" id="2931921"/>
    <lineage>
        <taxon>Bacteria</taxon>
        <taxon>Bacillati</taxon>
        <taxon>Bacillota</taxon>
        <taxon>Bacilli</taxon>
        <taxon>Bacillales</taxon>
        <taxon>Alicyclobacillaceae</taxon>
        <taxon>Alicyclobacillus</taxon>
    </lineage>
</organism>
<dbReference type="PANTHER" id="PTHR43434">
    <property type="entry name" value="PHOSPHOGLYCOLATE PHOSPHATASE"/>
    <property type="match status" value="1"/>
</dbReference>
<dbReference type="InterPro" id="IPR050155">
    <property type="entry name" value="HAD-like_hydrolase_sf"/>
</dbReference>
<evidence type="ECO:0000313" key="1">
    <source>
        <dbReference type="EMBL" id="QSO46064.1"/>
    </source>
</evidence>
<dbReference type="SUPFAM" id="SSF56784">
    <property type="entry name" value="HAD-like"/>
    <property type="match status" value="1"/>
</dbReference>
<reference evidence="1 2" key="1">
    <citation type="submission" date="2021-02" db="EMBL/GenBank/DDBJ databases">
        <title>Alicyclobacillus curvatus sp. nov. and Alicyclobacillus mengziensis sp. nov., two acidophilic bacteria isolated from acid mine drainage.</title>
        <authorList>
            <person name="Huang Y."/>
        </authorList>
    </citation>
    <scope>NUCLEOTIDE SEQUENCE [LARGE SCALE GENOMIC DNA]</scope>
    <source>
        <strain evidence="1 2">S30H14</strain>
    </source>
</reference>
<dbReference type="NCBIfam" id="TIGR01549">
    <property type="entry name" value="HAD-SF-IA-v1"/>
    <property type="match status" value="1"/>
</dbReference>
<dbReference type="NCBIfam" id="TIGR01662">
    <property type="entry name" value="HAD-SF-IIIA"/>
    <property type="match status" value="1"/>
</dbReference>
<dbReference type="EMBL" id="CP071182">
    <property type="protein sequence ID" value="QSO46064.1"/>
    <property type="molecule type" value="Genomic_DNA"/>
</dbReference>
<dbReference type="InterPro" id="IPR036412">
    <property type="entry name" value="HAD-like_sf"/>
</dbReference>
<dbReference type="GO" id="GO:0005829">
    <property type="term" value="C:cytosol"/>
    <property type="evidence" value="ECO:0007669"/>
    <property type="project" value="TreeGrafter"/>
</dbReference>
<protein>
    <submittedName>
        <fullName evidence="1">HAD family hydrolase</fullName>
    </submittedName>
</protein>
<dbReference type="AlphaFoldDB" id="A0A9X7VWS4"/>
<dbReference type="KEGG" id="afx:JZ786_16235"/>
<evidence type="ECO:0000313" key="2">
    <source>
        <dbReference type="Proteomes" id="UP000663505"/>
    </source>
</evidence>
<dbReference type="Gene3D" id="3.40.50.1000">
    <property type="entry name" value="HAD superfamily/HAD-like"/>
    <property type="match status" value="1"/>
</dbReference>
<accession>A0A9X7VWS4</accession>
<dbReference type="GO" id="GO:0008967">
    <property type="term" value="F:phosphoglycolate phosphatase activity"/>
    <property type="evidence" value="ECO:0007669"/>
    <property type="project" value="TreeGrafter"/>
</dbReference>
<dbReference type="GO" id="GO:0006281">
    <property type="term" value="P:DNA repair"/>
    <property type="evidence" value="ECO:0007669"/>
    <property type="project" value="TreeGrafter"/>
</dbReference>
<keyword evidence="2" id="KW-1185">Reference proteome</keyword>
<keyword evidence="1" id="KW-0378">Hydrolase</keyword>
<dbReference type="Gene3D" id="1.10.150.240">
    <property type="entry name" value="Putative phosphatase, domain 2"/>
    <property type="match status" value="1"/>
</dbReference>
<dbReference type="InterPro" id="IPR041492">
    <property type="entry name" value="HAD_2"/>
</dbReference>
<dbReference type="NCBIfam" id="TIGR01509">
    <property type="entry name" value="HAD-SF-IA-v3"/>
    <property type="match status" value="1"/>
</dbReference>
<dbReference type="InterPro" id="IPR023214">
    <property type="entry name" value="HAD_sf"/>
</dbReference>
<dbReference type="PANTHER" id="PTHR43434:SF1">
    <property type="entry name" value="PHOSPHOGLYCOLATE PHOSPHATASE"/>
    <property type="match status" value="1"/>
</dbReference>
<gene>
    <name evidence="1" type="ORF">JZ786_16235</name>
</gene>
<dbReference type="Proteomes" id="UP000663505">
    <property type="component" value="Chromosome"/>
</dbReference>
<proteinExistence type="predicted"/>
<dbReference type="InterPro" id="IPR006439">
    <property type="entry name" value="HAD-SF_hydro_IA"/>
</dbReference>
<dbReference type="InterPro" id="IPR006549">
    <property type="entry name" value="HAD-SF_hydro_IIIA"/>
</dbReference>